<feature type="transmembrane region" description="Helical" evidence="8">
    <location>
        <begin position="60"/>
        <end position="79"/>
    </location>
</feature>
<dbReference type="InterPro" id="IPR050297">
    <property type="entry name" value="LipidA_mod_glycosyltrf_83"/>
</dbReference>
<feature type="transmembrane region" description="Helical" evidence="8">
    <location>
        <begin position="180"/>
        <end position="200"/>
    </location>
</feature>
<keyword evidence="5 8" id="KW-0812">Transmembrane</keyword>
<evidence type="ECO:0000256" key="7">
    <source>
        <dbReference type="ARBA" id="ARBA00023136"/>
    </source>
</evidence>
<feature type="transmembrane region" description="Helical" evidence="8">
    <location>
        <begin position="338"/>
        <end position="357"/>
    </location>
</feature>
<keyword evidence="2" id="KW-1003">Cell membrane</keyword>
<accession>A0A2Z5G2L0</accession>
<keyword evidence="11" id="KW-1185">Reference proteome</keyword>
<dbReference type="InterPro" id="IPR038731">
    <property type="entry name" value="RgtA/B/C-like"/>
</dbReference>
<dbReference type="Proteomes" id="UP000253606">
    <property type="component" value="Chromosome"/>
</dbReference>
<protein>
    <submittedName>
        <fullName evidence="10">Polymyxin resistance protein ArnT</fullName>
    </submittedName>
</protein>
<evidence type="ECO:0000256" key="1">
    <source>
        <dbReference type="ARBA" id="ARBA00004651"/>
    </source>
</evidence>
<dbReference type="Pfam" id="PF13231">
    <property type="entry name" value="PMT_2"/>
    <property type="match status" value="1"/>
</dbReference>
<proteinExistence type="predicted"/>
<feature type="transmembrane region" description="Helical" evidence="8">
    <location>
        <begin position="137"/>
        <end position="168"/>
    </location>
</feature>
<evidence type="ECO:0000256" key="3">
    <source>
        <dbReference type="ARBA" id="ARBA00022676"/>
    </source>
</evidence>
<feature type="domain" description="Glycosyltransferase RgtA/B/C/D-like" evidence="9">
    <location>
        <begin position="34"/>
        <end position="198"/>
    </location>
</feature>
<keyword evidence="6 8" id="KW-1133">Transmembrane helix</keyword>
<feature type="transmembrane region" description="Helical" evidence="8">
    <location>
        <begin position="85"/>
        <end position="101"/>
    </location>
</feature>
<dbReference type="GO" id="GO:0010041">
    <property type="term" value="P:response to iron(III) ion"/>
    <property type="evidence" value="ECO:0007669"/>
    <property type="project" value="TreeGrafter"/>
</dbReference>
<dbReference type="GO" id="GO:0009103">
    <property type="term" value="P:lipopolysaccharide biosynthetic process"/>
    <property type="evidence" value="ECO:0007669"/>
    <property type="project" value="UniProtKB-ARBA"/>
</dbReference>
<evidence type="ECO:0000256" key="2">
    <source>
        <dbReference type="ARBA" id="ARBA00022475"/>
    </source>
</evidence>
<dbReference type="EMBL" id="CP030840">
    <property type="protein sequence ID" value="AXC13260.1"/>
    <property type="molecule type" value="Genomic_DNA"/>
</dbReference>
<evidence type="ECO:0000313" key="10">
    <source>
        <dbReference type="EMBL" id="AXC13260.1"/>
    </source>
</evidence>
<feature type="transmembrane region" description="Helical" evidence="8">
    <location>
        <begin position="422"/>
        <end position="443"/>
    </location>
</feature>
<reference evidence="10 11" key="1">
    <citation type="journal article" date="2018" name="Front. Microbiol.">
        <title>Hydrolytic Capabilities as a Key to Environmental Success: Chitinolytic and Cellulolytic Acidobacteria From Acidic Sub-arctic Soils and Boreal Peatlands.</title>
        <authorList>
            <person name="Belova S.E."/>
            <person name="Ravin N.V."/>
            <person name="Pankratov T.A."/>
            <person name="Rakitin A.L."/>
            <person name="Ivanova A.A."/>
            <person name="Beletsky A.V."/>
            <person name="Mardanov A.V."/>
            <person name="Sinninghe Damste J.S."/>
            <person name="Dedysh S.N."/>
        </authorList>
    </citation>
    <scope>NUCLEOTIDE SEQUENCE [LARGE SCALE GENOMIC DNA]</scope>
    <source>
        <strain evidence="10 11">SBC82</strain>
    </source>
</reference>
<dbReference type="PANTHER" id="PTHR33908:SF3">
    <property type="entry name" value="UNDECAPRENYL PHOSPHATE-ALPHA-4-AMINO-4-DEOXY-L-ARABINOSE ARABINOSYL TRANSFERASE"/>
    <property type="match status" value="1"/>
</dbReference>
<dbReference type="AlphaFoldDB" id="A0A2Z5G2L0"/>
<feature type="transmembrane region" description="Helical" evidence="8">
    <location>
        <begin position="308"/>
        <end position="326"/>
    </location>
</feature>
<evidence type="ECO:0000256" key="4">
    <source>
        <dbReference type="ARBA" id="ARBA00022679"/>
    </source>
</evidence>
<dbReference type="GO" id="GO:0016763">
    <property type="term" value="F:pentosyltransferase activity"/>
    <property type="evidence" value="ECO:0007669"/>
    <property type="project" value="TreeGrafter"/>
</dbReference>
<keyword evidence="3" id="KW-0328">Glycosyltransferase</keyword>
<comment type="subcellular location">
    <subcellularLocation>
        <location evidence="1">Cell membrane</location>
        <topology evidence="1">Multi-pass membrane protein</topology>
    </subcellularLocation>
</comment>
<organism evidence="10 11">
    <name type="scientific">Acidisarcina polymorpha</name>
    <dbReference type="NCBI Taxonomy" id="2211140"/>
    <lineage>
        <taxon>Bacteria</taxon>
        <taxon>Pseudomonadati</taxon>
        <taxon>Acidobacteriota</taxon>
        <taxon>Terriglobia</taxon>
        <taxon>Terriglobales</taxon>
        <taxon>Acidobacteriaceae</taxon>
        <taxon>Acidisarcina</taxon>
    </lineage>
</organism>
<keyword evidence="4" id="KW-0808">Transferase</keyword>
<feature type="transmembrane region" description="Helical" evidence="8">
    <location>
        <begin position="251"/>
        <end position="272"/>
    </location>
</feature>
<dbReference type="KEGG" id="abas:ACPOL_3981"/>
<evidence type="ECO:0000256" key="6">
    <source>
        <dbReference type="ARBA" id="ARBA00022989"/>
    </source>
</evidence>
<dbReference type="GO" id="GO:0005886">
    <property type="term" value="C:plasma membrane"/>
    <property type="evidence" value="ECO:0007669"/>
    <property type="project" value="UniProtKB-SubCell"/>
</dbReference>
<evidence type="ECO:0000259" key="9">
    <source>
        <dbReference type="Pfam" id="PF13231"/>
    </source>
</evidence>
<evidence type="ECO:0000313" key="11">
    <source>
        <dbReference type="Proteomes" id="UP000253606"/>
    </source>
</evidence>
<feature type="transmembrane region" description="Helical" evidence="8">
    <location>
        <begin position="393"/>
        <end position="415"/>
    </location>
</feature>
<dbReference type="OrthoDB" id="9810398at2"/>
<sequence length="572" mass="63622">MDDVDAVQAQIARNMLTSGDWVTARLDGVPYLEKPPLLYWMIAVSYKVFGAHDWAARIPVALSAVGLCWATMAFGTWAFGSRAGFYAGLCISTCIGLFLFTRILLPDAMLTLTILLALWSLLRALDEEEPRPGLWAAGLAASLAVGLLLKSLIGVVFPIGAAALYLLFTRQLFSLRTWRRLRPVTGVATILLIAAPWHILATLHNPPYFSLSMKSAPGEYHGFLWFFFINEQLLRFLNLRYPRDYDTVPRLYFWLFNLAWLFPWSVYLPSAFRLSYRPVDRAGKTRLLALCLIGFVMVFFTFSTTQEYYSMPIYPALALLIGSGMLLDGRLSRSGTRLLTIVFSVAAIGAIAILIVVRHVPTPGDISQALSSNPGAYKLSLGHMQDLTIRSFAYLRLPLALAALAFLIGSAGTLLRERKRAYAVVAVAMVVFFHAARIAMVTFDPYLSSRPLVQTLKQSPEGGLIIDHHYYWYSSVFFYTNRSALLLNGRFNNMVYGSYAPGAPNVFVDDNGFRDLWQKPERYYVFTKGAGVDRLESLVGAKGLTTVRVSGGKTLFTNHPLPAASPSHSPYP</sequence>
<keyword evidence="7 8" id="KW-0472">Membrane</keyword>
<dbReference type="PANTHER" id="PTHR33908">
    <property type="entry name" value="MANNOSYLTRANSFERASE YKCB-RELATED"/>
    <property type="match status" value="1"/>
</dbReference>
<gene>
    <name evidence="10" type="ORF">ACPOL_3981</name>
</gene>
<evidence type="ECO:0000256" key="5">
    <source>
        <dbReference type="ARBA" id="ARBA00022692"/>
    </source>
</evidence>
<feature type="transmembrane region" description="Helical" evidence="8">
    <location>
        <begin position="284"/>
        <end position="302"/>
    </location>
</feature>
<evidence type="ECO:0000256" key="8">
    <source>
        <dbReference type="SAM" id="Phobius"/>
    </source>
</evidence>
<name>A0A2Z5G2L0_9BACT</name>